<name>A0AAD5XV85_9FUNG</name>
<evidence type="ECO:0000313" key="2">
    <source>
        <dbReference type="Proteomes" id="UP001211065"/>
    </source>
</evidence>
<feature type="non-terminal residue" evidence="1">
    <location>
        <position position="1"/>
    </location>
</feature>
<accession>A0AAD5XV85</accession>
<dbReference type="Proteomes" id="UP001211065">
    <property type="component" value="Unassembled WGS sequence"/>
</dbReference>
<evidence type="ECO:0000313" key="1">
    <source>
        <dbReference type="EMBL" id="KAJ3218474.1"/>
    </source>
</evidence>
<dbReference type="AlphaFoldDB" id="A0AAD5XV85"/>
<proteinExistence type="predicted"/>
<comment type="caution">
    <text evidence="1">The sequence shown here is derived from an EMBL/GenBank/DDBJ whole genome shotgun (WGS) entry which is preliminary data.</text>
</comment>
<keyword evidence="2" id="KW-1185">Reference proteome</keyword>
<organism evidence="1 2">
    <name type="scientific">Clydaea vesicula</name>
    <dbReference type="NCBI Taxonomy" id="447962"/>
    <lineage>
        <taxon>Eukaryota</taxon>
        <taxon>Fungi</taxon>
        <taxon>Fungi incertae sedis</taxon>
        <taxon>Chytridiomycota</taxon>
        <taxon>Chytridiomycota incertae sedis</taxon>
        <taxon>Chytridiomycetes</taxon>
        <taxon>Lobulomycetales</taxon>
        <taxon>Lobulomycetaceae</taxon>
        <taxon>Clydaea</taxon>
    </lineage>
</organism>
<gene>
    <name evidence="1" type="ORF">HK099_005031</name>
</gene>
<dbReference type="EMBL" id="JADGJW010000378">
    <property type="protein sequence ID" value="KAJ3218474.1"/>
    <property type="molecule type" value="Genomic_DNA"/>
</dbReference>
<reference evidence="1" key="1">
    <citation type="submission" date="2020-05" db="EMBL/GenBank/DDBJ databases">
        <title>Phylogenomic resolution of chytrid fungi.</title>
        <authorList>
            <person name="Stajich J.E."/>
            <person name="Amses K."/>
            <person name="Simmons R."/>
            <person name="Seto K."/>
            <person name="Myers J."/>
            <person name="Bonds A."/>
            <person name="Quandt C.A."/>
            <person name="Barry K."/>
            <person name="Liu P."/>
            <person name="Grigoriev I."/>
            <person name="Longcore J.E."/>
            <person name="James T.Y."/>
        </authorList>
    </citation>
    <scope>NUCLEOTIDE SEQUENCE</scope>
    <source>
        <strain evidence="1">JEL0476</strain>
    </source>
</reference>
<protein>
    <submittedName>
        <fullName evidence="1">Uncharacterized protein</fullName>
    </submittedName>
</protein>
<sequence>NVSKDLVIAILKNEFNITVNENFVETDESDVNLKKKQNFDLPPAYNESENINLIISSRLNYLIDEYLLNLINTKIKRGLKRFRLILSNIPNLNFSKIATNVEHFDFNSSSSSSSDSSSGPFDFDFFSLNPSFNEIDFSQKGVDCTKLPDLDLLFQLEVLNSFANLIVKRTGSKHVSVEKKEIMIRSANEFGLIESKEVPVLFLAIEIL</sequence>